<comment type="caution">
    <text evidence="1">The sequence shown here is derived from an EMBL/GenBank/DDBJ whole genome shotgun (WGS) entry which is preliminary data.</text>
</comment>
<organism evidence="1">
    <name type="scientific">bioreactor metagenome</name>
    <dbReference type="NCBI Taxonomy" id="1076179"/>
    <lineage>
        <taxon>unclassified sequences</taxon>
        <taxon>metagenomes</taxon>
        <taxon>ecological metagenomes</taxon>
    </lineage>
</organism>
<name>A0A644ZYB8_9ZZZZ</name>
<sequence length="62" mass="7014">MLVIKSNIFSRKGSIPIAKIPETKADIPVAKDFFAMSSKLLLKKYPITEVNTIFIIEIYKAE</sequence>
<reference evidence="1" key="1">
    <citation type="submission" date="2019-08" db="EMBL/GenBank/DDBJ databases">
        <authorList>
            <person name="Kucharzyk K."/>
            <person name="Murdoch R.W."/>
            <person name="Higgins S."/>
            <person name="Loffler F."/>
        </authorList>
    </citation>
    <scope>NUCLEOTIDE SEQUENCE</scope>
</reference>
<accession>A0A644ZYB8</accession>
<gene>
    <name evidence="1" type="ORF">SDC9_90300</name>
</gene>
<dbReference type="EMBL" id="VSSQ01010174">
    <property type="protein sequence ID" value="MPM43623.1"/>
    <property type="molecule type" value="Genomic_DNA"/>
</dbReference>
<protein>
    <submittedName>
        <fullName evidence="1">Uncharacterized protein</fullName>
    </submittedName>
</protein>
<dbReference type="AlphaFoldDB" id="A0A644ZYB8"/>
<evidence type="ECO:0000313" key="1">
    <source>
        <dbReference type="EMBL" id="MPM43623.1"/>
    </source>
</evidence>
<proteinExistence type="predicted"/>